<dbReference type="Proteomes" id="UP000321580">
    <property type="component" value="Unassembled WGS sequence"/>
</dbReference>
<feature type="transmembrane region" description="Helical" evidence="6">
    <location>
        <begin position="127"/>
        <end position="146"/>
    </location>
</feature>
<evidence type="ECO:0000256" key="2">
    <source>
        <dbReference type="ARBA" id="ARBA00022475"/>
    </source>
</evidence>
<evidence type="ECO:0000256" key="4">
    <source>
        <dbReference type="ARBA" id="ARBA00022989"/>
    </source>
</evidence>
<dbReference type="PANTHER" id="PTHR30250">
    <property type="entry name" value="PST FAMILY PREDICTED COLANIC ACID TRANSPORTER"/>
    <property type="match status" value="1"/>
</dbReference>
<evidence type="ECO:0000313" key="8">
    <source>
        <dbReference type="Proteomes" id="UP000321580"/>
    </source>
</evidence>
<evidence type="ECO:0000256" key="5">
    <source>
        <dbReference type="ARBA" id="ARBA00023136"/>
    </source>
</evidence>
<evidence type="ECO:0000256" key="1">
    <source>
        <dbReference type="ARBA" id="ARBA00004651"/>
    </source>
</evidence>
<gene>
    <name evidence="7" type="ORF">FRY97_08640</name>
</gene>
<feature type="transmembrane region" description="Helical" evidence="6">
    <location>
        <begin position="158"/>
        <end position="175"/>
    </location>
</feature>
<comment type="subcellular location">
    <subcellularLocation>
        <location evidence="1">Cell membrane</location>
        <topology evidence="1">Multi-pass membrane protein</topology>
    </subcellularLocation>
</comment>
<protein>
    <submittedName>
        <fullName evidence="7">Uncharacterized protein</fullName>
    </submittedName>
</protein>
<feature type="transmembrane region" description="Helical" evidence="6">
    <location>
        <begin position="86"/>
        <end position="107"/>
    </location>
</feature>
<feature type="transmembrane region" description="Helical" evidence="6">
    <location>
        <begin position="329"/>
        <end position="347"/>
    </location>
</feature>
<keyword evidence="3 6" id="KW-0812">Transmembrane</keyword>
<organism evidence="7 8">
    <name type="scientific">Phaeodactylibacter luteus</name>
    <dbReference type="NCBI Taxonomy" id="1564516"/>
    <lineage>
        <taxon>Bacteria</taxon>
        <taxon>Pseudomonadati</taxon>
        <taxon>Bacteroidota</taxon>
        <taxon>Saprospiria</taxon>
        <taxon>Saprospirales</taxon>
        <taxon>Haliscomenobacteraceae</taxon>
        <taxon>Phaeodactylibacter</taxon>
    </lineage>
</organism>
<dbReference type="RefSeq" id="WP_147167052.1">
    <property type="nucleotide sequence ID" value="NZ_VOOR01000014.1"/>
</dbReference>
<keyword evidence="5 6" id="KW-0472">Membrane</keyword>
<dbReference type="OrthoDB" id="1123219at2"/>
<evidence type="ECO:0000313" key="7">
    <source>
        <dbReference type="EMBL" id="TXB63582.1"/>
    </source>
</evidence>
<dbReference type="AlphaFoldDB" id="A0A5C6RQB5"/>
<keyword evidence="2" id="KW-1003">Cell membrane</keyword>
<comment type="caution">
    <text evidence="7">The sequence shown here is derived from an EMBL/GenBank/DDBJ whole genome shotgun (WGS) entry which is preliminary data.</text>
</comment>
<dbReference type="PANTHER" id="PTHR30250:SF11">
    <property type="entry name" value="O-ANTIGEN TRANSPORTER-RELATED"/>
    <property type="match status" value="1"/>
</dbReference>
<feature type="transmembrane region" description="Helical" evidence="6">
    <location>
        <begin position="222"/>
        <end position="243"/>
    </location>
</feature>
<sequence length="442" mass="48398">MKALSQLLGPLDPARAYQAAVIARQGAHLAAALLLANSWFSPAQVGHYEQWLFLGYLLTSFWATGALQGFLTFFPSLGRSAQQRMAWTACGVLFAGAFAVSGVFWAFKGQLLPLFTGTKEVPGLGLYLLALCLNLSGFLLEHLLLVFRRSRMLLGQSLLFAAGHLLAVAWGSWYAPALSHLAVALVLTGGCKLAMLGVVLAREAGWPCFEGRLARKWLSYAFPLMGYALIGALSLSFDSWLVGWHYEGDARTFAVFRYGARELPLALALAGAFGTAVLPLLSEDLGKGLAAMKSRAVRLFHLLFPFSIALLLSSGHWFPLLFGEEFRESVPLFNIFLLVLVSRLLFPRTVLMALGANRAVFWLGFLELGLNVFLGFWWVQWLGLAGVAWATVAAYTVDKLLMCAYLKARFGISWRAYTPTRHFAVYTTLMLGAYAVTACLGS</sequence>
<dbReference type="GO" id="GO:0005886">
    <property type="term" value="C:plasma membrane"/>
    <property type="evidence" value="ECO:0007669"/>
    <property type="project" value="UniProtKB-SubCell"/>
</dbReference>
<feature type="transmembrane region" description="Helical" evidence="6">
    <location>
        <begin position="181"/>
        <end position="201"/>
    </location>
</feature>
<proteinExistence type="predicted"/>
<feature type="transmembrane region" description="Helical" evidence="6">
    <location>
        <begin position="359"/>
        <end position="379"/>
    </location>
</feature>
<feature type="transmembrane region" description="Helical" evidence="6">
    <location>
        <begin position="52"/>
        <end position="74"/>
    </location>
</feature>
<name>A0A5C6RQB5_9BACT</name>
<keyword evidence="8" id="KW-1185">Reference proteome</keyword>
<keyword evidence="4 6" id="KW-1133">Transmembrane helix</keyword>
<evidence type="ECO:0000256" key="6">
    <source>
        <dbReference type="SAM" id="Phobius"/>
    </source>
</evidence>
<reference evidence="7 8" key="1">
    <citation type="submission" date="2019-08" db="EMBL/GenBank/DDBJ databases">
        <title>Genome of Phaeodactylibacter luteus.</title>
        <authorList>
            <person name="Bowman J.P."/>
        </authorList>
    </citation>
    <scope>NUCLEOTIDE SEQUENCE [LARGE SCALE GENOMIC DNA]</scope>
    <source>
        <strain evidence="7 8">KCTC 42180</strain>
    </source>
</reference>
<evidence type="ECO:0000256" key="3">
    <source>
        <dbReference type="ARBA" id="ARBA00022692"/>
    </source>
</evidence>
<feature type="transmembrane region" description="Helical" evidence="6">
    <location>
        <begin position="263"/>
        <end position="281"/>
    </location>
</feature>
<dbReference type="InterPro" id="IPR050833">
    <property type="entry name" value="Poly_Biosynth_Transport"/>
</dbReference>
<feature type="transmembrane region" description="Helical" evidence="6">
    <location>
        <begin position="302"/>
        <end position="323"/>
    </location>
</feature>
<accession>A0A5C6RQB5</accession>
<dbReference type="EMBL" id="VOOR01000014">
    <property type="protein sequence ID" value="TXB63582.1"/>
    <property type="molecule type" value="Genomic_DNA"/>
</dbReference>
<feature type="transmembrane region" description="Helical" evidence="6">
    <location>
        <begin position="21"/>
        <end position="40"/>
    </location>
</feature>